<dbReference type="PANTHER" id="PTHR26379">
    <property type="entry name" value="BTB/POZ AND MATH DOMAIN-CONTAINING PROTEIN 1"/>
    <property type="match status" value="1"/>
</dbReference>
<dbReference type="Pfam" id="PF00651">
    <property type="entry name" value="BTB"/>
    <property type="match status" value="1"/>
</dbReference>
<keyword evidence="5" id="KW-1185">Reference proteome</keyword>
<dbReference type="SUPFAM" id="SSF49599">
    <property type="entry name" value="TRAF domain-like"/>
    <property type="match status" value="1"/>
</dbReference>
<gene>
    <name evidence="4" type="ORF">EJB05_08404</name>
</gene>
<dbReference type="InterPro" id="IPR056423">
    <property type="entry name" value="BACK_BPM_SPOP"/>
</dbReference>
<dbReference type="Gramene" id="TVU42022">
    <property type="protein sequence ID" value="TVU42022"/>
    <property type="gene ID" value="EJB05_08404"/>
</dbReference>
<dbReference type="SMART" id="SM00225">
    <property type="entry name" value="BTB"/>
    <property type="match status" value="1"/>
</dbReference>
<dbReference type="InterPro" id="IPR011333">
    <property type="entry name" value="SKP1/BTB/POZ_sf"/>
</dbReference>
<feature type="non-terminal residue" evidence="4">
    <location>
        <position position="1"/>
    </location>
</feature>
<dbReference type="AlphaFoldDB" id="A0A5J9VZX8"/>
<proteinExistence type="inferred from homology"/>
<dbReference type="SUPFAM" id="SSF54695">
    <property type="entry name" value="POZ domain"/>
    <property type="match status" value="1"/>
</dbReference>
<protein>
    <recommendedName>
        <fullName evidence="3">BTB domain-containing protein</fullName>
    </recommendedName>
</protein>
<dbReference type="Pfam" id="PF24570">
    <property type="entry name" value="BACK_BPM_SPOP"/>
    <property type="match status" value="1"/>
</dbReference>
<evidence type="ECO:0000256" key="1">
    <source>
        <dbReference type="ARBA" id="ARBA00004906"/>
    </source>
</evidence>
<evidence type="ECO:0000259" key="3">
    <source>
        <dbReference type="PROSITE" id="PS50097"/>
    </source>
</evidence>
<dbReference type="InterPro" id="IPR000210">
    <property type="entry name" value="BTB/POZ_dom"/>
</dbReference>
<dbReference type="InterPro" id="IPR045005">
    <property type="entry name" value="BPM1-6"/>
</dbReference>
<dbReference type="GO" id="GO:0016567">
    <property type="term" value="P:protein ubiquitination"/>
    <property type="evidence" value="ECO:0007669"/>
    <property type="project" value="InterPro"/>
</dbReference>
<feature type="domain" description="BTB" evidence="3">
    <location>
        <begin position="178"/>
        <end position="219"/>
    </location>
</feature>
<dbReference type="OrthoDB" id="10249567at2759"/>
<comment type="similarity">
    <text evidence="2">Belongs to the Tdpoz family.</text>
</comment>
<sequence>MAPVTVTRTFEVPGYASSNGVLFPEPLPHRSDVFSGGGYDWSIIYYPEVDDPDDGGPDTERIGLHVWLMTRGATVRASLDIALLDPTAVLEPWKLMDTWTRDLSSGDRSVKAFGMSIFKGGLNDAPGPGYLTRGGLLFHCTITVFKPQPPAPEKLPAAPSSSDMARQLGEIYETEDGWDVKFLVEGKEFSADKIILAMRSPVFKAELYGQMMDSTAHLIEIRTCGKGEDMMCDLLLAADRYGVEKLRILCEHELCKAHVQSVARMVVFADDRQCSTLKDACVEFFATSGSMDEVEASDGYVQLRSSRLLTLAEGHLPRPSLEACGYQGSIPGRLSSTPGALPTDLWPVPKANKFRRA</sequence>
<dbReference type="EMBL" id="RWGY01000005">
    <property type="protein sequence ID" value="TVU42022.1"/>
    <property type="molecule type" value="Genomic_DNA"/>
</dbReference>
<reference evidence="4 5" key="1">
    <citation type="journal article" date="2019" name="Sci. Rep.">
        <title>A high-quality genome of Eragrostis curvula grass provides insights into Poaceae evolution and supports new strategies to enhance forage quality.</title>
        <authorList>
            <person name="Carballo J."/>
            <person name="Santos B.A.C.M."/>
            <person name="Zappacosta D."/>
            <person name="Garbus I."/>
            <person name="Selva J.P."/>
            <person name="Gallo C.A."/>
            <person name="Diaz A."/>
            <person name="Albertini E."/>
            <person name="Caccamo M."/>
            <person name="Echenique V."/>
        </authorList>
    </citation>
    <scope>NUCLEOTIDE SEQUENCE [LARGE SCALE GENOMIC DNA]</scope>
    <source>
        <strain evidence="5">cv. Victoria</strain>
        <tissue evidence="4">Leaf</tissue>
    </source>
</reference>
<dbReference type="PROSITE" id="PS50097">
    <property type="entry name" value="BTB"/>
    <property type="match status" value="1"/>
</dbReference>
<dbReference type="Proteomes" id="UP000324897">
    <property type="component" value="Unassembled WGS sequence"/>
</dbReference>
<evidence type="ECO:0000256" key="2">
    <source>
        <dbReference type="ARBA" id="ARBA00010846"/>
    </source>
</evidence>
<dbReference type="PANTHER" id="PTHR26379:SF474">
    <property type="entry name" value="OS08G0228200 PROTEIN"/>
    <property type="match status" value="1"/>
</dbReference>
<dbReference type="Gene3D" id="3.30.710.10">
    <property type="entry name" value="Potassium Channel Kv1.1, Chain A"/>
    <property type="match status" value="2"/>
</dbReference>
<accession>A0A5J9VZX8</accession>
<dbReference type="InterPro" id="IPR008974">
    <property type="entry name" value="TRAF-like"/>
</dbReference>
<evidence type="ECO:0000313" key="4">
    <source>
        <dbReference type="EMBL" id="TVU42022.1"/>
    </source>
</evidence>
<name>A0A5J9VZX8_9POAL</name>
<comment type="caution">
    <text evidence="4">The sequence shown here is derived from an EMBL/GenBank/DDBJ whole genome shotgun (WGS) entry which is preliminary data.</text>
</comment>
<organism evidence="4 5">
    <name type="scientific">Eragrostis curvula</name>
    <name type="common">weeping love grass</name>
    <dbReference type="NCBI Taxonomy" id="38414"/>
    <lineage>
        <taxon>Eukaryota</taxon>
        <taxon>Viridiplantae</taxon>
        <taxon>Streptophyta</taxon>
        <taxon>Embryophyta</taxon>
        <taxon>Tracheophyta</taxon>
        <taxon>Spermatophyta</taxon>
        <taxon>Magnoliopsida</taxon>
        <taxon>Liliopsida</taxon>
        <taxon>Poales</taxon>
        <taxon>Poaceae</taxon>
        <taxon>PACMAD clade</taxon>
        <taxon>Chloridoideae</taxon>
        <taxon>Eragrostideae</taxon>
        <taxon>Eragrostidinae</taxon>
        <taxon>Eragrostis</taxon>
    </lineage>
</organism>
<evidence type="ECO:0000313" key="5">
    <source>
        <dbReference type="Proteomes" id="UP000324897"/>
    </source>
</evidence>
<dbReference type="Gene3D" id="2.60.210.10">
    <property type="entry name" value="Apoptosis, Tumor Necrosis Factor Receptor Associated Protein 2, Chain A"/>
    <property type="match status" value="1"/>
</dbReference>
<comment type="pathway">
    <text evidence="1">Protein modification; protein ubiquitination.</text>
</comment>